<accession>L8GZ02</accession>
<feature type="transmembrane region" description="Helical" evidence="1">
    <location>
        <begin position="135"/>
        <end position="159"/>
    </location>
</feature>
<dbReference type="VEuPathDB" id="AmoebaDB:ACA1_060680"/>
<evidence type="ECO:0000256" key="1">
    <source>
        <dbReference type="SAM" id="Phobius"/>
    </source>
</evidence>
<proteinExistence type="predicted"/>
<evidence type="ECO:0000313" key="2">
    <source>
        <dbReference type="EMBL" id="ELR17341.1"/>
    </source>
</evidence>
<evidence type="ECO:0008006" key="4">
    <source>
        <dbReference type="Google" id="ProtNLM"/>
    </source>
</evidence>
<keyword evidence="1" id="KW-0812">Transmembrane</keyword>
<feature type="transmembrane region" description="Helical" evidence="1">
    <location>
        <begin position="48"/>
        <end position="73"/>
    </location>
</feature>
<dbReference type="KEGG" id="acan:ACA1_060680"/>
<organism evidence="2 3">
    <name type="scientific">Acanthamoeba castellanii (strain ATCC 30010 / Neff)</name>
    <dbReference type="NCBI Taxonomy" id="1257118"/>
    <lineage>
        <taxon>Eukaryota</taxon>
        <taxon>Amoebozoa</taxon>
        <taxon>Discosea</taxon>
        <taxon>Longamoebia</taxon>
        <taxon>Centramoebida</taxon>
        <taxon>Acanthamoebidae</taxon>
        <taxon>Acanthamoeba</taxon>
    </lineage>
</organism>
<keyword evidence="1" id="KW-1133">Transmembrane helix</keyword>
<feature type="transmembrane region" description="Helical" evidence="1">
    <location>
        <begin position="7"/>
        <end position="28"/>
    </location>
</feature>
<protein>
    <recommendedName>
        <fullName evidence="4">MARVEL domain-containing protein</fullName>
    </recommendedName>
</protein>
<reference evidence="2 3" key="1">
    <citation type="journal article" date="2013" name="Genome Biol.">
        <title>Genome of Acanthamoeba castellanii highlights extensive lateral gene transfer and early evolution of tyrosine kinase signaling.</title>
        <authorList>
            <person name="Clarke M."/>
            <person name="Lohan A.J."/>
            <person name="Liu B."/>
            <person name="Lagkouvardos I."/>
            <person name="Roy S."/>
            <person name="Zafar N."/>
            <person name="Bertelli C."/>
            <person name="Schilde C."/>
            <person name="Kianianmomeni A."/>
            <person name="Burglin T.R."/>
            <person name="Frech C."/>
            <person name="Turcotte B."/>
            <person name="Kopec K.O."/>
            <person name="Synnott J.M."/>
            <person name="Choo C."/>
            <person name="Paponov I."/>
            <person name="Finkler A."/>
            <person name="Soon Heng Tan C."/>
            <person name="Hutchins A.P."/>
            <person name="Weinmeier T."/>
            <person name="Rattei T."/>
            <person name="Chu J.S."/>
            <person name="Gimenez G."/>
            <person name="Irimia M."/>
            <person name="Rigden D.J."/>
            <person name="Fitzpatrick D.A."/>
            <person name="Lorenzo-Morales J."/>
            <person name="Bateman A."/>
            <person name="Chiu C.H."/>
            <person name="Tang P."/>
            <person name="Hegemann P."/>
            <person name="Fromm H."/>
            <person name="Raoult D."/>
            <person name="Greub G."/>
            <person name="Miranda-Saavedra D."/>
            <person name="Chen N."/>
            <person name="Nash P."/>
            <person name="Ginger M.L."/>
            <person name="Horn M."/>
            <person name="Schaap P."/>
            <person name="Caler L."/>
            <person name="Loftus B."/>
        </authorList>
    </citation>
    <scope>NUCLEOTIDE SEQUENCE [LARGE SCALE GENOMIC DNA]</scope>
    <source>
        <strain evidence="2 3">Neff</strain>
    </source>
</reference>
<evidence type="ECO:0000313" key="3">
    <source>
        <dbReference type="Proteomes" id="UP000011083"/>
    </source>
</evidence>
<dbReference type="RefSeq" id="XP_004339354.1">
    <property type="nucleotide sequence ID" value="XM_004339306.1"/>
</dbReference>
<sequence>MGKVVAIIGITVAVVFALVSILNIGLYGGAMDLELDVCKGPCRERTGAVGIVAGVLGFLLSLVVIAALILPLVVPAMAEPMPSLILKLLLLVCLFVVIAFYIAAWSLMAKDIHDFRDALPSGACDDMAPDVWNTALAFGLFGFFIGIVLFVVICVALVVDRGDGGGGGGGGGNPAKSEYD</sequence>
<keyword evidence="1" id="KW-0472">Membrane</keyword>
<feature type="transmembrane region" description="Helical" evidence="1">
    <location>
        <begin position="85"/>
        <end position="108"/>
    </location>
</feature>
<dbReference type="EMBL" id="KB007974">
    <property type="protein sequence ID" value="ELR17341.1"/>
    <property type="molecule type" value="Genomic_DNA"/>
</dbReference>
<dbReference type="Proteomes" id="UP000011083">
    <property type="component" value="Unassembled WGS sequence"/>
</dbReference>
<name>L8GZ02_ACACF</name>
<keyword evidence="3" id="KW-1185">Reference proteome</keyword>
<gene>
    <name evidence="2" type="ORF">ACA1_060680</name>
</gene>
<dbReference type="GeneID" id="14918039"/>
<dbReference type="AlphaFoldDB" id="L8GZ02"/>